<feature type="transmembrane region" description="Helical" evidence="7">
    <location>
        <begin position="86"/>
        <end position="105"/>
    </location>
</feature>
<keyword evidence="1" id="KW-0808">Transferase</keyword>
<dbReference type="InterPro" id="IPR017441">
    <property type="entry name" value="Protein_kinase_ATP_BS"/>
</dbReference>
<evidence type="ECO:0000313" key="9">
    <source>
        <dbReference type="EMBL" id="AKV00448.1"/>
    </source>
</evidence>
<protein>
    <submittedName>
        <fullName evidence="9">Serine/threonine protein kinase</fullName>
    </submittedName>
</protein>
<evidence type="ECO:0000256" key="5">
    <source>
        <dbReference type="PROSITE-ProRule" id="PRU10141"/>
    </source>
</evidence>
<dbReference type="KEGG" id="llu:AKJ09_07111"/>
<keyword evidence="7" id="KW-0812">Transmembrane</keyword>
<evidence type="ECO:0000256" key="2">
    <source>
        <dbReference type="ARBA" id="ARBA00022741"/>
    </source>
</evidence>
<dbReference type="Gene3D" id="1.10.510.10">
    <property type="entry name" value="Transferase(Phosphotransferase) domain 1"/>
    <property type="match status" value="1"/>
</dbReference>
<keyword evidence="10" id="KW-1185">Reference proteome</keyword>
<evidence type="ECO:0000313" key="10">
    <source>
        <dbReference type="Proteomes" id="UP000064967"/>
    </source>
</evidence>
<gene>
    <name evidence="9" type="ORF">AKJ09_07111</name>
</gene>
<dbReference type="Pfam" id="PF00069">
    <property type="entry name" value="Pkinase"/>
    <property type="match status" value="1"/>
</dbReference>
<feature type="region of interest" description="Disordered" evidence="6">
    <location>
        <begin position="474"/>
        <end position="497"/>
    </location>
</feature>
<dbReference type="SMART" id="SM00220">
    <property type="entry name" value="S_TKc"/>
    <property type="match status" value="1"/>
</dbReference>
<dbReference type="AlphaFoldDB" id="A0A0K1Q3X1"/>
<dbReference type="GO" id="GO:0005524">
    <property type="term" value="F:ATP binding"/>
    <property type="evidence" value="ECO:0007669"/>
    <property type="project" value="UniProtKB-UniRule"/>
</dbReference>
<dbReference type="Proteomes" id="UP000064967">
    <property type="component" value="Chromosome"/>
</dbReference>
<evidence type="ECO:0000256" key="1">
    <source>
        <dbReference type="ARBA" id="ARBA00022679"/>
    </source>
</evidence>
<dbReference type="PANTHER" id="PTHR43289:SF6">
    <property type="entry name" value="SERINE_THREONINE-PROTEIN KINASE NEKL-3"/>
    <property type="match status" value="1"/>
</dbReference>
<keyword evidence="3 9" id="KW-0418">Kinase</keyword>
<dbReference type="PROSITE" id="PS00108">
    <property type="entry name" value="PROTEIN_KINASE_ST"/>
    <property type="match status" value="1"/>
</dbReference>
<name>A0A0K1Q3X1_9BACT</name>
<dbReference type="STRING" id="1391654.AKJ09_07111"/>
<dbReference type="EMBL" id="CP012333">
    <property type="protein sequence ID" value="AKV00448.1"/>
    <property type="molecule type" value="Genomic_DNA"/>
</dbReference>
<feature type="transmembrane region" description="Helical" evidence="7">
    <location>
        <begin position="164"/>
        <end position="186"/>
    </location>
</feature>
<feature type="binding site" evidence="5">
    <location>
        <position position="230"/>
    </location>
    <ligand>
        <name>ATP</name>
        <dbReference type="ChEBI" id="CHEBI:30616"/>
    </ligand>
</feature>
<feature type="transmembrane region" description="Helical" evidence="7">
    <location>
        <begin position="23"/>
        <end position="47"/>
    </location>
</feature>
<dbReference type="Gene3D" id="3.30.200.20">
    <property type="entry name" value="Phosphorylase Kinase, domain 1"/>
    <property type="match status" value="1"/>
</dbReference>
<sequence length="497" mass="53685">MLFRSPIGNEAERAHFQRRLEMTLLAVVVLQATFCFVSLGTLLAGPIERERATTIQCAGHGVVASAALLAAFALRRRARSIDALDRFDAFATMLVAWLTIGFTALPPSGEGPHMVALQIVTYVNVLRAAFVPSTAVRTFVVASAALLPLLPVTMTLRTSGGPSGSLMAVWCALSAACVGAISWVVYGLGVHSSETSRIGQYVLDAKIGQGASGAVYRATHASLRRPAAVKLLTDVSPEAADRFEREVQLTARLRHPNTISIFDYGRTTDGFFYCAMEYLEGVDLHRLVEREGPQRPSRVVHFLVQICNALEEAHAAGLVHRDIKPSNVMLVPKLGVHDAIKVLDFGLVYVALGEEEATSRAVVGTPLFMAPEVILDPSRVDGRADLYSLGVTAYYLLTGRYPLEGASAVDVCIAQIYEEPEPPSSHVSGLPRSLERLLMTCLEKSPEDRPRSAAVLAAQLRACDVGPWLESEAQERWRGDSTDAAPRDTLPAAIVTT</sequence>
<dbReference type="SUPFAM" id="SSF56112">
    <property type="entry name" value="Protein kinase-like (PK-like)"/>
    <property type="match status" value="1"/>
</dbReference>
<evidence type="ECO:0000256" key="7">
    <source>
        <dbReference type="SAM" id="Phobius"/>
    </source>
</evidence>
<evidence type="ECO:0000256" key="4">
    <source>
        <dbReference type="ARBA" id="ARBA00022840"/>
    </source>
</evidence>
<dbReference type="InterPro" id="IPR000719">
    <property type="entry name" value="Prot_kinase_dom"/>
</dbReference>
<reference evidence="9 10" key="1">
    <citation type="submission" date="2015-08" db="EMBL/GenBank/DDBJ databases">
        <authorList>
            <person name="Babu N.S."/>
            <person name="Beckwith C.J."/>
            <person name="Beseler K.G."/>
            <person name="Brison A."/>
            <person name="Carone J.V."/>
            <person name="Caskin T.P."/>
            <person name="Diamond M."/>
            <person name="Durham M.E."/>
            <person name="Foxe J.M."/>
            <person name="Go M."/>
            <person name="Henderson B.A."/>
            <person name="Jones I.B."/>
            <person name="McGettigan J.A."/>
            <person name="Micheletti S.J."/>
            <person name="Nasrallah M.E."/>
            <person name="Ortiz D."/>
            <person name="Piller C.R."/>
            <person name="Privatt S.R."/>
            <person name="Schneider S.L."/>
            <person name="Sharp S."/>
            <person name="Smith T.C."/>
            <person name="Stanton J.D."/>
            <person name="Ullery H.E."/>
            <person name="Wilson R.J."/>
            <person name="Serrano M.G."/>
            <person name="Buck G."/>
            <person name="Lee V."/>
            <person name="Wang Y."/>
            <person name="Carvalho R."/>
            <person name="Voegtly L."/>
            <person name="Shi R."/>
            <person name="Duckworth R."/>
            <person name="Johnson A."/>
            <person name="Loviza R."/>
            <person name="Walstead R."/>
            <person name="Shah Z."/>
            <person name="Kiflezghi M."/>
            <person name="Wade K."/>
            <person name="Ball S.L."/>
            <person name="Bradley K.W."/>
            <person name="Asai D.J."/>
            <person name="Bowman C.A."/>
            <person name="Russell D.A."/>
            <person name="Pope W.H."/>
            <person name="Jacobs-Sera D."/>
            <person name="Hendrix R.W."/>
            <person name="Hatfull G.F."/>
        </authorList>
    </citation>
    <scope>NUCLEOTIDE SEQUENCE [LARGE SCALE GENOMIC DNA]</scope>
    <source>
        <strain evidence="9 10">DSM 27648</strain>
    </source>
</reference>
<feature type="transmembrane region" description="Helical" evidence="7">
    <location>
        <begin position="53"/>
        <end position="74"/>
    </location>
</feature>
<dbReference type="InterPro" id="IPR011009">
    <property type="entry name" value="Kinase-like_dom_sf"/>
</dbReference>
<keyword evidence="2 5" id="KW-0547">Nucleotide-binding</keyword>
<keyword evidence="7" id="KW-1133">Transmembrane helix</keyword>
<feature type="domain" description="Protein kinase" evidence="8">
    <location>
        <begin position="201"/>
        <end position="469"/>
    </location>
</feature>
<accession>A0A0K1Q3X1</accession>
<keyword evidence="7" id="KW-0472">Membrane</keyword>
<dbReference type="PROSITE" id="PS00107">
    <property type="entry name" value="PROTEIN_KINASE_ATP"/>
    <property type="match status" value="1"/>
</dbReference>
<evidence type="ECO:0000256" key="3">
    <source>
        <dbReference type="ARBA" id="ARBA00022777"/>
    </source>
</evidence>
<dbReference type="InterPro" id="IPR008271">
    <property type="entry name" value="Ser/Thr_kinase_AS"/>
</dbReference>
<dbReference type="PROSITE" id="PS50011">
    <property type="entry name" value="PROTEIN_KINASE_DOM"/>
    <property type="match status" value="1"/>
</dbReference>
<keyword evidence="4 5" id="KW-0067">ATP-binding</keyword>
<evidence type="ECO:0000259" key="8">
    <source>
        <dbReference type="PROSITE" id="PS50011"/>
    </source>
</evidence>
<dbReference type="PATRIC" id="fig|1391654.3.peg.7218"/>
<proteinExistence type="predicted"/>
<feature type="transmembrane region" description="Helical" evidence="7">
    <location>
        <begin position="125"/>
        <end position="152"/>
    </location>
</feature>
<evidence type="ECO:0000256" key="6">
    <source>
        <dbReference type="SAM" id="MobiDB-lite"/>
    </source>
</evidence>
<dbReference type="CDD" id="cd14014">
    <property type="entry name" value="STKc_PknB_like"/>
    <property type="match status" value="1"/>
</dbReference>
<keyword evidence="9" id="KW-0723">Serine/threonine-protein kinase</keyword>
<dbReference type="PANTHER" id="PTHR43289">
    <property type="entry name" value="MITOGEN-ACTIVATED PROTEIN KINASE KINASE KINASE 20-RELATED"/>
    <property type="match status" value="1"/>
</dbReference>
<organism evidence="9 10">
    <name type="scientific">Labilithrix luteola</name>
    <dbReference type="NCBI Taxonomy" id="1391654"/>
    <lineage>
        <taxon>Bacteria</taxon>
        <taxon>Pseudomonadati</taxon>
        <taxon>Myxococcota</taxon>
        <taxon>Polyangia</taxon>
        <taxon>Polyangiales</taxon>
        <taxon>Labilitrichaceae</taxon>
        <taxon>Labilithrix</taxon>
    </lineage>
</organism>
<dbReference type="GO" id="GO:0004674">
    <property type="term" value="F:protein serine/threonine kinase activity"/>
    <property type="evidence" value="ECO:0007669"/>
    <property type="project" value="UniProtKB-KW"/>
</dbReference>